<organism evidence="1 2">
    <name type="scientific">Botryotinia fuckeliana (strain T4)</name>
    <name type="common">Noble rot fungus</name>
    <name type="synonym">Botrytis cinerea</name>
    <dbReference type="NCBI Taxonomy" id="999810"/>
    <lineage>
        <taxon>Eukaryota</taxon>
        <taxon>Fungi</taxon>
        <taxon>Dikarya</taxon>
        <taxon>Ascomycota</taxon>
        <taxon>Pezizomycotina</taxon>
        <taxon>Leotiomycetes</taxon>
        <taxon>Helotiales</taxon>
        <taxon>Sclerotiniaceae</taxon>
        <taxon>Botrytis</taxon>
    </lineage>
</organism>
<dbReference type="EMBL" id="FQ790342">
    <property type="protein sequence ID" value="CCD52398.1"/>
    <property type="molecule type" value="Genomic_DNA"/>
</dbReference>
<gene>
    <name evidence="1" type="ORF">BofuT4_P079130.1</name>
</gene>
<evidence type="ECO:0000313" key="2">
    <source>
        <dbReference type="Proteomes" id="UP000008177"/>
    </source>
</evidence>
<dbReference type="AlphaFoldDB" id="G2YLA0"/>
<name>G2YLA0_BOTF4</name>
<accession>G2YLA0</accession>
<sequence length="122" mass="14189">MTAKQKRTWREPNLEEDEITMKRDGSAGTHTDMWRGIPVSRNHYYKQIRQLTVYTIDKTRLLSNHYTDQIYLGPDQAGINWGLLIFFSNTNRIAVFYNYPYTTTFSSSTSQSIFPPLSSSPL</sequence>
<protein>
    <submittedName>
        <fullName evidence="1">Uncharacterized protein</fullName>
    </submittedName>
</protein>
<evidence type="ECO:0000313" key="1">
    <source>
        <dbReference type="EMBL" id="CCD52398.1"/>
    </source>
</evidence>
<proteinExistence type="predicted"/>
<dbReference type="HOGENOM" id="CLU_2026362_0_0_1"/>
<dbReference type="Proteomes" id="UP000008177">
    <property type="component" value="Unplaced contigs"/>
</dbReference>
<dbReference type="InParanoid" id="G2YLA0"/>
<reference evidence="2" key="1">
    <citation type="journal article" date="2011" name="PLoS Genet.">
        <title>Genomic analysis of the necrotrophic fungal pathogens Sclerotinia sclerotiorum and Botrytis cinerea.</title>
        <authorList>
            <person name="Amselem J."/>
            <person name="Cuomo C.A."/>
            <person name="van Kan J.A."/>
            <person name="Viaud M."/>
            <person name="Benito E.P."/>
            <person name="Couloux A."/>
            <person name="Coutinho P.M."/>
            <person name="de Vries R.P."/>
            <person name="Dyer P.S."/>
            <person name="Fillinger S."/>
            <person name="Fournier E."/>
            <person name="Gout L."/>
            <person name="Hahn M."/>
            <person name="Kohn L."/>
            <person name="Lapalu N."/>
            <person name="Plummer K.M."/>
            <person name="Pradier J.M."/>
            <person name="Quevillon E."/>
            <person name="Sharon A."/>
            <person name="Simon A."/>
            <person name="ten Have A."/>
            <person name="Tudzynski B."/>
            <person name="Tudzynski P."/>
            <person name="Wincker P."/>
            <person name="Andrew M."/>
            <person name="Anthouard V."/>
            <person name="Beever R.E."/>
            <person name="Beffa R."/>
            <person name="Benoit I."/>
            <person name="Bouzid O."/>
            <person name="Brault B."/>
            <person name="Chen Z."/>
            <person name="Choquer M."/>
            <person name="Collemare J."/>
            <person name="Cotton P."/>
            <person name="Danchin E.G."/>
            <person name="Da Silva C."/>
            <person name="Gautier A."/>
            <person name="Giraud C."/>
            <person name="Giraud T."/>
            <person name="Gonzalez C."/>
            <person name="Grossetete S."/>
            <person name="Guldener U."/>
            <person name="Henrissat B."/>
            <person name="Howlett B.J."/>
            <person name="Kodira C."/>
            <person name="Kretschmer M."/>
            <person name="Lappartient A."/>
            <person name="Leroch M."/>
            <person name="Levis C."/>
            <person name="Mauceli E."/>
            <person name="Neuveglise C."/>
            <person name="Oeser B."/>
            <person name="Pearson M."/>
            <person name="Poulain J."/>
            <person name="Poussereau N."/>
            <person name="Quesneville H."/>
            <person name="Rascle C."/>
            <person name="Schumacher J."/>
            <person name="Segurens B."/>
            <person name="Sexton A."/>
            <person name="Silva E."/>
            <person name="Sirven C."/>
            <person name="Soanes D.M."/>
            <person name="Talbot N.J."/>
            <person name="Templeton M."/>
            <person name="Yandava C."/>
            <person name="Yarden O."/>
            <person name="Zeng Q."/>
            <person name="Rollins J.A."/>
            <person name="Lebrun M.H."/>
            <person name="Dickman M."/>
        </authorList>
    </citation>
    <scope>NUCLEOTIDE SEQUENCE [LARGE SCALE GENOMIC DNA]</scope>
    <source>
        <strain evidence="2">T4</strain>
    </source>
</reference>